<protein>
    <submittedName>
        <fullName evidence="1">Uncharacterized protein</fullName>
    </submittedName>
</protein>
<dbReference type="EMBL" id="AAWS01000057">
    <property type="protein sequence ID" value="EAY24995.1"/>
    <property type="molecule type" value="Genomic_DNA"/>
</dbReference>
<dbReference type="AlphaFoldDB" id="A1ZXC2"/>
<keyword evidence="2" id="KW-1185">Reference proteome</keyword>
<comment type="caution">
    <text evidence="1">The sequence shown here is derived from an EMBL/GenBank/DDBJ whole genome shotgun (WGS) entry which is preliminary data.</text>
</comment>
<evidence type="ECO:0000313" key="2">
    <source>
        <dbReference type="Proteomes" id="UP000004095"/>
    </source>
</evidence>
<name>A1ZXC2_MICM2</name>
<organism evidence="1 2">
    <name type="scientific">Microscilla marina ATCC 23134</name>
    <dbReference type="NCBI Taxonomy" id="313606"/>
    <lineage>
        <taxon>Bacteria</taxon>
        <taxon>Pseudomonadati</taxon>
        <taxon>Bacteroidota</taxon>
        <taxon>Cytophagia</taxon>
        <taxon>Cytophagales</taxon>
        <taxon>Microscillaceae</taxon>
        <taxon>Microscilla</taxon>
    </lineage>
</organism>
<gene>
    <name evidence="1" type="ORF">M23134_03709</name>
</gene>
<sequence length="42" mass="4874">MYRKKRRNVANADGFCSGVNIAPKPIPENLRYIKPNGDFMYQ</sequence>
<evidence type="ECO:0000313" key="1">
    <source>
        <dbReference type="EMBL" id="EAY24995.1"/>
    </source>
</evidence>
<accession>A1ZXC2</accession>
<proteinExistence type="predicted"/>
<reference evidence="1 2" key="1">
    <citation type="submission" date="2007-01" db="EMBL/GenBank/DDBJ databases">
        <authorList>
            <person name="Haygood M."/>
            <person name="Podell S."/>
            <person name="Anderson C."/>
            <person name="Hopkinson B."/>
            <person name="Roe K."/>
            <person name="Barbeau K."/>
            <person name="Gaasterland T."/>
            <person name="Ferriera S."/>
            <person name="Johnson J."/>
            <person name="Kravitz S."/>
            <person name="Beeson K."/>
            <person name="Sutton G."/>
            <person name="Rogers Y.-H."/>
            <person name="Friedman R."/>
            <person name="Frazier M."/>
            <person name="Venter J.C."/>
        </authorList>
    </citation>
    <scope>NUCLEOTIDE SEQUENCE [LARGE SCALE GENOMIC DNA]</scope>
    <source>
        <strain evidence="1 2">ATCC 23134</strain>
    </source>
</reference>
<dbReference type="Proteomes" id="UP000004095">
    <property type="component" value="Unassembled WGS sequence"/>
</dbReference>